<dbReference type="PROSITE" id="PS50928">
    <property type="entry name" value="ABC_TM1"/>
    <property type="match status" value="1"/>
</dbReference>
<feature type="transmembrane region" description="Helical" evidence="11">
    <location>
        <begin position="50"/>
        <end position="69"/>
    </location>
</feature>
<sequence>MEFLTPMETTALLLSLRVAGVAIALGLPVAVLAAWVLGRYSFPGKTLVDGLVHLPLVLPPVVTGYILLVTMGTKGVVGGWLYQTFGIKLIFTAEGASLAVAVTSFPLMVRAIRLSVEAIDGGLEAAARTLGAGPVDRFFTILLPLMAPGLLSGAIVAFAAAMGEFGAVITFVSNIPGQTQTLPLAIYAATQEPGGDAVAARLASISFGVALIALMLSEFLAHRVRRLIGQT</sequence>
<comment type="similarity">
    <text evidence="3 12">Belongs to the binding-protein-dependent transport system permease family. CysTW subfamily.</text>
</comment>
<dbReference type="EMBL" id="CP015285">
    <property type="protein sequence ID" value="ANC91366.1"/>
    <property type="molecule type" value="Genomic_DNA"/>
</dbReference>
<comment type="subcellular location">
    <subcellularLocation>
        <location evidence="2 12">Cell inner membrane</location>
        <topology evidence="2 12">Multi-pass membrane protein</topology>
    </subcellularLocation>
    <subcellularLocation>
        <location evidence="11">Cell membrane</location>
        <topology evidence="11">Multi-pass membrane protein</topology>
    </subcellularLocation>
</comment>
<feature type="transmembrane region" description="Helical" evidence="11">
    <location>
        <begin position="138"/>
        <end position="161"/>
    </location>
</feature>
<evidence type="ECO:0000256" key="7">
    <source>
        <dbReference type="ARBA" id="ARBA00022519"/>
    </source>
</evidence>
<feature type="transmembrane region" description="Helical" evidence="11">
    <location>
        <begin position="202"/>
        <end position="221"/>
    </location>
</feature>
<comment type="function">
    <text evidence="1 12">Part of the binding-protein-dependent transport system for molybdenum; probably responsible for the translocation of the substrate across the membrane.</text>
</comment>
<evidence type="ECO:0000256" key="10">
    <source>
        <dbReference type="ARBA" id="ARBA00023136"/>
    </source>
</evidence>
<dbReference type="Pfam" id="PF00528">
    <property type="entry name" value="BPD_transp_1"/>
    <property type="match status" value="1"/>
</dbReference>
<gene>
    <name evidence="14" type="ORF">A6A40_05305</name>
</gene>
<dbReference type="Gene3D" id="1.10.3720.10">
    <property type="entry name" value="MetI-like"/>
    <property type="match status" value="1"/>
</dbReference>
<dbReference type="KEGG" id="ahu:A6A40_05305"/>
<evidence type="ECO:0000256" key="1">
    <source>
        <dbReference type="ARBA" id="ARBA00002949"/>
    </source>
</evidence>
<keyword evidence="10 11" id="KW-0472">Membrane</keyword>
<dbReference type="OrthoDB" id="9804629at2"/>
<keyword evidence="5" id="KW-1003">Cell membrane</keyword>
<dbReference type="PANTHER" id="PTHR30183">
    <property type="entry name" value="MOLYBDENUM TRANSPORT SYSTEM PERMEASE PROTEIN MODB"/>
    <property type="match status" value="1"/>
</dbReference>
<keyword evidence="6 12" id="KW-0500">Molybdenum</keyword>
<feature type="transmembrane region" description="Helical" evidence="11">
    <location>
        <begin position="12"/>
        <end position="38"/>
    </location>
</feature>
<dbReference type="NCBIfam" id="NF006939">
    <property type="entry name" value="PRK09421.1"/>
    <property type="match status" value="1"/>
</dbReference>
<dbReference type="FunFam" id="1.10.3720.10:FF:000018">
    <property type="entry name" value="Molybdenum transport system permease"/>
    <property type="match status" value="1"/>
</dbReference>
<dbReference type="CDD" id="cd06261">
    <property type="entry name" value="TM_PBP2"/>
    <property type="match status" value="1"/>
</dbReference>
<evidence type="ECO:0000256" key="2">
    <source>
        <dbReference type="ARBA" id="ARBA00004429"/>
    </source>
</evidence>
<dbReference type="InterPro" id="IPR011867">
    <property type="entry name" value="ModB_ABC"/>
</dbReference>
<dbReference type="PANTHER" id="PTHR30183:SF3">
    <property type="entry name" value="MOLYBDENUM TRANSPORT SYSTEM PERMEASE PROTEIN MODB"/>
    <property type="match status" value="1"/>
</dbReference>
<evidence type="ECO:0000256" key="6">
    <source>
        <dbReference type="ARBA" id="ARBA00022505"/>
    </source>
</evidence>
<keyword evidence="7 12" id="KW-0997">Cell inner membrane</keyword>
<evidence type="ECO:0000256" key="5">
    <source>
        <dbReference type="ARBA" id="ARBA00022475"/>
    </source>
</evidence>
<keyword evidence="15" id="KW-1185">Reference proteome</keyword>
<feature type="domain" description="ABC transmembrane type-1" evidence="13">
    <location>
        <begin position="12"/>
        <end position="220"/>
    </location>
</feature>
<dbReference type="Proteomes" id="UP000077405">
    <property type="component" value="Chromosome"/>
</dbReference>
<evidence type="ECO:0000313" key="14">
    <source>
        <dbReference type="EMBL" id="ANC91366.1"/>
    </source>
</evidence>
<dbReference type="STRING" id="1226968.A6A40_05305"/>
<dbReference type="GO" id="GO:0015098">
    <property type="term" value="F:molybdate ion transmembrane transporter activity"/>
    <property type="evidence" value="ECO:0007669"/>
    <property type="project" value="UniProtKB-UniRule"/>
</dbReference>
<dbReference type="SUPFAM" id="SSF161098">
    <property type="entry name" value="MetI-like"/>
    <property type="match status" value="1"/>
</dbReference>
<dbReference type="AlphaFoldDB" id="A0A160JF04"/>
<accession>A0A160JF04</accession>
<organism evidence="14 15">
    <name type="scientific">Azospirillum humicireducens</name>
    <dbReference type="NCBI Taxonomy" id="1226968"/>
    <lineage>
        <taxon>Bacteria</taxon>
        <taxon>Pseudomonadati</taxon>
        <taxon>Pseudomonadota</taxon>
        <taxon>Alphaproteobacteria</taxon>
        <taxon>Rhodospirillales</taxon>
        <taxon>Azospirillaceae</taxon>
        <taxon>Azospirillum</taxon>
    </lineage>
</organism>
<feature type="transmembrane region" description="Helical" evidence="11">
    <location>
        <begin position="89"/>
        <end position="109"/>
    </location>
</feature>
<dbReference type="GO" id="GO:0005886">
    <property type="term" value="C:plasma membrane"/>
    <property type="evidence" value="ECO:0007669"/>
    <property type="project" value="UniProtKB-SubCell"/>
</dbReference>
<dbReference type="InterPro" id="IPR000515">
    <property type="entry name" value="MetI-like"/>
</dbReference>
<evidence type="ECO:0000256" key="3">
    <source>
        <dbReference type="ARBA" id="ARBA00007069"/>
    </source>
</evidence>
<keyword evidence="9 11" id="KW-1133">Transmembrane helix</keyword>
<dbReference type="NCBIfam" id="TIGR02141">
    <property type="entry name" value="modB_ABC"/>
    <property type="match status" value="1"/>
</dbReference>
<evidence type="ECO:0000313" key="15">
    <source>
        <dbReference type="Proteomes" id="UP000077405"/>
    </source>
</evidence>
<evidence type="ECO:0000259" key="13">
    <source>
        <dbReference type="PROSITE" id="PS50928"/>
    </source>
</evidence>
<evidence type="ECO:0000256" key="9">
    <source>
        <dbReference type="ARBA" id="ARBA00022989"/>
    </source>
</evidence>
<evidence type="ECO:0000256" key="11">
    <source>
        <dbReference type="RuleBase" id="RU363032"/>
    </source>
</evidence>
<reference evidence="14 15" key="1">
    <citation type="journal article" date="2013" name="Int. J. Syst. Evol. Microbiol.">
        <title>Azospirillum humicireducens sp. nov., a nitrogen-fixing bacterium isolated from a microbial fuel cell.</title>
        <authorList>
            <person name="Zhou S."/>
            <person name="Han L."/>
            <person name="Wang Y."/>
            <person name="Yang G."/>
            <person name="Zhuang L."/>
            <person name="Hu P."/>
        </authorList>
    </citation>
    <scope>NUCLEOTIDE SEQUENCE [LARGE SCALE GENOMIC DNA]</scope>
    <source>
        <strain evidence="14 15">SgZ-5</strain>
    </source>
</reference>
<keyword evidence="4 11" id="KW-0813">Transport</keyword>
<dbReference type="InterPro" id="IPR035906">
    <property type="entry name" value="MetI-like_sf"/>
</dbReference>
<evidence type="ECO:0000256" key="8">
    <source>
        <dbReference type="ARBA" id="ARBA00022692"/>
    </source>
</evidence>
<protein>
    <recommendedName>
        <fullName evidence="12">Molybdenum transport system permease</fullName>
    </recommendedName>
</protein>
<evidence type="ECO:0000256" key="4">
    <source>
        <dbReference type="ARBA" id="ARBA00022448"/>
    </source>
</evidence>
<evidence type="ECO:0000256" key="12">
    <source>
        <dbReference type="RuleBase" id="RU365097"/>
    </source>
</evidence>
<proteinExistence type="inferred from homology"/>
<dbReference type="RefSeq" id="WP_063634472.1">
    <property type="nucleotide sequence ID" value="NZ_CP015285.1"/>
</dbReference>
<keyword evidence="8 11" id="KW-0812">Transmembrane</keyword>
<name>A0A160JF04_9PROT</name>